<dbReference type="PROSITE" id="PS50157">
    <property type="entry name" value="ZINC_FINGER_C2H2_2"/>
    <property type="match status" value="1"/>
</dbReference>
<gene>
    <name evidence="4" type="ORF">FSP39_011921</name>
</gene>
<keyword evidence="1" id="KW-0479">Metal-binding</keyword>
<comment type="caution">
    <text evidence="4">The sequence shown here is derived from an EMBL/GenBank/DDBJ whole genome shotgun (WGS) entry which is preliminary data.</text>
</comment>
<dbReference type="GO" id="GO:0008270">
    <property type="term" value="F:zinc ion binding"/>
    <property type="evidence" value="ECO:0007669"/>
    <property type="project" value="UniProtKB-KW"/>
</dbReference>
<reference evidence="4" key="1">
    <citation type="submission" date="2019-08" db="EMBL/GenBank/DDBJ databases">
        <title>The improved chromosome-level genome for the pearl oyster Pinctada fucata martensii using PacBio sequencing and Hi-C.</title>
        <authorList>
            <person name="Zheng Z."/>
        </authorList>
    </citation>
    <scope>NUCLEOTIDE SEQUENCE</scope>
    <source>
        <strain evidence="4">ZZ-2019</strain>
        <tissue evidence="4">Adductor muscle</tissue>
    </source>
</reference>
<feature type="domain" description="C2H2-type" evidence="3">
    <location>
        <begin position="4"/>
        <end position="32"/>
    </location>
</feature>
<dbReference type="Gene3D" id="3.30.160.60">
    <property type="entry name" value="Classic Zinc Finger"/>
    <property type="match status" value="1"/>
</dbReference>
<keyword evidence="1" id="KW-0862">Zinc</keyword>
<evidence type="ECO:0000256" key="1">
    <source>
        <dbReference type="PROSITE-ProRule" id="PRU00042"/>
    </source>
</evidence>
<dbReference type="Pfam" id="PF00096">
    <property type="entry name" value="zf-C2H2"/>
    <property type="match status" value="2"/>
</dbReference>
<proteinExistence type="predicted"/>
<feature type="compositionally biased region" description="Pro residues" evidence="2">
    <location>
        <begin position="67"/>
        <end position="99"/>
    </location>
</feature>
<evidence type="ECO:0000259" key="3">
    <source>
        <dbReference type="PROSITE" id="PS50157"/>
    </source>
</evidence>
<sequence length="565" mass="66089">MQSTSCPVCSRNFSRSDAMRRHLRTSHQSPYSRINEPYPQISEPYPQITDAYPQISESYPHITDAYPAPPPPPPPPPKEVLPPPPPKEALPPPPPPPPKESFKFQHPFTMIVAGPTMSGKTTWVKDLLILNQVMIKPSPTRIIWLYKRWQPMYDVIKKMIHPPVHFIQGLPSNIQHNDFINPKEYNLLIMDDIQRDASGNQDVCELFTEGAHHRNLSVICLMQNIFNKGKENRTISLNSQYLVLFKNPRDQLQISVLARQMYPGKTKTILDAYNRAIEKPFGYLVVDLKQTTQESERLQTDIFRDYIRREPLEIHHLSTERQGVHTDFPSTTEIMEHRYLSHADTRKPYHLENTPNSPEMYQESPNKMDHMKPWIHRELYESMKKEHPSCSDCGIMFGTHYDLQRHIKKGCPMDEDSIEDSDENDMQHEESDNEDGFSFLVNEVWDENSAQFNRKVDQLMEDDPDMSKKEARDDASELMLNKDRSLFMKKYKNFISNMFRLNASKLHRSIKNEISNLMDDKDYDMEEAVDLVLKRHKQDFGSLFEDYEQMDDNEQSDEESDSEED</sequence>
<protein>
    <recommendedName>
        <fullName evidence="3">C2H2-type domain-containing protein</fullName>
    </recommendedName>
</protein>
<accession>A0AA88YJL8</accession>
<name>A0AA88YJL8_PINIB</name>
<feature type="compositionally biased region" description="Acidic residues" evidence="2">
    <location>
        <begin position="413"/>
        <end position="424"/>
    </location>
</feature>
<feature type="region of interest" description="Disordered" evidence="2">
    <location>
        <begin position="60"/>
        <end position="102"/>
    </location>
</feature>
<feature type="region of interest" description="Disordered" evidence="2">
    <location>
        <begin position="19"/>
        <end position="46"/>
    </location>
</feature>
<dbReference type="AlphaFoldDB" id="A0AA88YJL8"/>
<dbReference type="SMART" id="SM00355">
    <property type="entry name" value="ZnF_C2H2"/>
    <property type="match status" value="2"/>
</dbReference>
<dbReference type="EMBL" id="VSWD01000003">
    <property type="protein sequence ID" value="KAK3106066.1"/>
    <property type="molecule type" value="Genomic_DNA"/>
</dbReference>
<evidence type="ECO:0000313" key="5">
    <source>
        <dbReference type="Proteomes" id="UP001186944"/>
    </source>
</evidence>
<feature type="compositionally biased region" description="Acidic residues" evidence="2">
    <location>
        <begin position="545"/>
        <end position="565"/>
    </location>
</feature>
<dbReference type="InterPro" id="IPR013087">
    <property type="entry name" value="Znf_C2H2_type"/>
</dbReference>
<dbReference type="SUPFAM" id="SSF57667">
    <property type="entry name" value="beta-beta-alpha zinc fingers"/>
    <property type="match status" value="1"/>
</dbReference>
<keyword evidence="5" id="KW-1185">Reference proteome</keyword>
<feature type="region of interest" description="Disordered" evidence="2">
    <location>
        <begin position="544"/>
        <end position="565"/>
    </location>
</feature>
<evidence type="ECO:0000256" key="2">
    <source>
        <dbReference type="SAM" id="MobiDB-lite"/>
    </source>
</evidence>
<feature type="region of interest" description="Disordered" evidence="2">
    <location>
        <begin position="412"/>
        <end position="433"/>
    </location>
</feature>
<organism evidence="4 5">
    <name type="scientific">Pinctada imbricata</name>
    <name type="common">Atlantic pearl-oyster</name>
    <name type="synonym">Pinctada martensii</name>
    <dbReference type="NCBI Taxonomy" id="66713"/>
    <lineage>
        <taxon>Eukaryota</taxon>
        <taxon>Metazoa</taxon>
        <taxon>Spiralia</taxon>
        <taxon>Lophotrochozoa</taxon>
        <taxon>Mollusca</taxon>
        <taxon>Bivalvia</taxon>
        <taxon>Autobranchia</taxon>
        <taxon>Pteriomorphia</taxon>
        <taxon>Pterioida</taxon>
        <taxon>Pterioidea</taxon>
        <taxon>Pteriidae</taxon>
        <taxon>Pinctada</taxon>
    </lineage>
</organism>
<dbReference type="PROSITE" id="PS00028">
    <property type="entry name" value="ZINC_FINGER_C2H2_1"/>
    <property type="match status" value="1"/>
</dbReference>
<evidence type="ECO:0000313" key="4">
    <source>
        <dbReference type="EMBL" id="KAK3106066.1"/>
    </source>
</evidence>
<dbReference type="Proteomes" id="UP001186944">
    <property type="component" value="Unassembled WGS sequence"/>
</dbReference>
<dbReference type="InterPro" id="IPR036236">
    <property type="entry name" value="Znf_C2H2_sf"/>
</dbReference>
<keyword evidence="1" id="KW-0863">Zinc-finger</keyword>